<dbReference type="GO" id="GO:0009653">
    <property type="term" value="P:anatomical structure morphogenesis"/>
    <property type="evidence" value="ECO:0007669"/>
    <property type="project" value="UniProtKB-ARBA"/>
</dbReference>
<evidence type="ECO:0000256" key="11">
    <source>
        <dbReference type="ARBA" id="ARBA00022777"/>
    </source>
</evidence>
<keyword evidence="8" id="KW-0732">Signal</keyword>
<dbReference type="Pfam" id="PF23598">
    <property type="entry name" value="LRR_14"/>
    <property type="match status" value="1"/>
</dbReference>
<evidence type="ECO:0000313" key="22">
    <source>
        <dbReference type="Proteomes" id="UP000515121"/>
    </source>
</evidence>
<evidence type="ECO:0000256" key="19">
    <source>
        <dbReference type="PROSITE-ProRule" id="PRU10141"/>
    </source>
</evidence>
<evidence type="ECO:0000256" key="16">
    <source>
        <dbReference type="ARBA" id="ARBA00023180"/>
    </source>
</evidence>
<evidence type="ECO:0000259" key="21">
    <source>
        <dbReference type="PROSITE" id="PS50011"/>
    </source>
</evidence>
<dbReference type="InterPro" id="IPR050647">
    <property type="entry name" value="Plant_LRR-RLKs"/>
</dbReference>
<evidence type="ECO:0000256" key="20">
    <source>
        <dbReference type="SAM" id="Phobius"/>
    </source>
</evidence>
<dbReference type="InterPro" id="IPR000719">
    <property type="entry name" value="Prot_kinase_dom"/>
</dbReference>
<dbReference type="GeneID" id="111316300"/>
<evidence type="ECO:0000256" key="9">
    <source>
        <dbReference type="ARBA" id="ARBA00022737"/>
    </source>
</evidence>
<evidence type="ECO:0000256" key="15">
    <source>
        <dbReference type="ARBA" id="ARBA00023170"/>
    </source>
</evidence>
<dbReference type="FunFam" id="3.80.10.10:FF:000400">
    <property type="entry name" value="Nuclear pore complex protein NUP107"/>
    <property type="match status" value="1"/>
</dbReference>
<evidence type="ECO:0000313" key="23">
    <source>
        <dbReference type="RefSeq" id="XP_022774036.1"/>
    </source>
</evidence>
<keyword evidence="16" id="KW-0325">Glycoprotein</keyword>
<keyword evidence="12 19" id="KW-0067">ATP-binding</keyword>
<comment type="catalytic activity">
    <reaction evidence="18">
        <text>L-seryl-[protein] + ATP = O-phospho-L-seryl-[protein] + ADP + H(+)</text>
        <dbReference type="Rhea" id="RHEA:17989"/>
        <dbReference type="Rhea" id="RHEA-COMP:9863"/>
        <dbReference type="Rhea" id="RHEA-COMP:11604"/>
        <dbReference type="ChEBI" id="CHEBI:15378"/>
        <dbReference type="ChEBI" id="CHEBI:29999"/>
        <dbReference type="ChEBI" id="CHEBI:30616"/>
        <dbReference type="ChEBI" id="CHEBI:83421"/>
        <dbReference type="ChEBI" id="CHEBI:456216"/>
        <dbReference type="EC" id="2.7.11.1"/>
    </reaction>
</comment>
<evidence type="ECO:0000256" key="5">
    <source>
        <dbReference type="ARBA" id="ARBA00022614"/>
    </source>
</evidence>
<evidence type="ECO:0000256" key="13">
    <source>
        <dbReference type="ARBA" id="ARBA00022989"/>
    </source>
</evidence>
<dbReference type="Proteomes" id="UP000515121">
    <property type="component" value="Unplaced"/>
</dbReference>
<dbReference type="RefSeq" id="XP_022774036.1">
    <property type="nucleotide sequence ID" value="XM_022918301.1"/>
</dbReference>
<dbReference type="GO" id="GO:0005524">
    <property type="term" value="F:ATP binding"/>
    <property type="evidence" value="ECO:0007669"/>
    <property type="project" value="UniProtKB-UniRule"/>
</dbReference>
<comment type="subcellular location">
    <subcellularLocation>
        <location evidence="1">Membrane</location>
        <topology evidence="1">Single-pass type I membrane protein</topology>
    </subcellularLocation>
</comment>
<dbReference type="GO" id="GO:0033612">
    <property type="term" value="F:receptor serine/threonine kinase binding"/>
    <property type="evidence" value="ECO:0007669"/>
    <property type="project" value="TreeGrafter"/>
</dbReference>
<dbReference type="GO" id="GO:0004674">
    <property type="term" value="F:protein serine/threonine kinase activity"/>
    <property type="evidence" value="ECO:0007669"/>
    <property type="project" value="UniProtKB-KW"/>
</dbReference>
<dbReference type="FunFam" id="3.30.200.20:FF:000309">
    <property type="entry name" value="Leucine-rich repeat receptor protein kinase MSP1"/>
    <property type="match status" value="1"/>
</dbReference>
<dbReference type="PROSITE" id="PS00109">
    <property type="entry name" value="PROTEIN_KINASE_TYR"/>
    <property type="match status" value="1"/>
</dbReference>
<reference evidence="23" key="1">
    <citation type="submission" date="2025-08" db="UniProtKB">
        <authorList>
            <consortium name="RefSeq"/>
        </authorList>
    </citation>
    <scope>IDENTIFICATION</scope>
    <source>
        <tissue evidence="23">Fruit stalk</tissue>
    </source>
</reference>
<accession>A0A6P6BAB3</accession>
<keyword evidence="15" id="KW-0675">Receptor</keyword>
<keyword evidence="14 20" id="KW-0472">Membrane</keyword>
<evidence type="ECO:0000256" key="18">
    <source>
        <dbReference type="ARBA" id="ARBA00048679"/>
    </source>
</evidence>
<dbReference type="AlphaFoldDB" id="A0A6P6BAB3"/>
<dbReference type="GO" id="GO:0099402">
    <property type="term" value="P:plant organ development"/>
    <property type="evidence" value="ECO:0007669"/>
    <property type="project" value="UniProtKB-ARBA"/>
</dbReference>
<dbReference type="PROSITE" id="PS50011">
    <property type="entry name" value="PROTEIN_KINASE_DOM"/>
    <property type="match status" value="1"/>
</dbReference>
<dbReference type="GO" id="GO:0016020">
    <property type="term" value="C:membrane"/>
    <property type="evidence" value="ECO:0007669"/>
    <property type="project" value="UniProtKB-SubCell"/>
</dbReference>
<dbReference type="InterPro" id="IPR017441">
    <property type="entry name" value="Protein_kinase_ATP_BS"/>
</dbReference>
<feature type="transmembrane region" description="Helical" evidence="20">
    <location>
        <begin position="434"/>
        <end position="453"/>
    </location>
</feature>
<dbReference type="PANTHER" id="PTHR48056:SF23">
    <property type="entry name" value="PROTEIN KINASE DOMAIN-CONTAINING PROTEIN"/>
    <property type="match status" value="1"/>
</dbReference>
<dbReference type="PROSITE" id="PS51450">
    <property type="entry name" value="LRR"/>
    <property type="match status" value="1"/>
</dbReference>
<keyword evidence="4" id="KW-0597">Phosphoprotein</keyword>
<dbReference type="InterPro" id="IPR001611">
    <property type="entry name" value="Leu-rich_rpt"/>
</dbReference>
<keyword evidence="13 20" id="KW-1133">Transmembrane helix</keyword>
<keyword evidence="11" id="KW-0418">Kinase</keyword>
<protein>
    <recommendedName>
        <fullName evidence="2">non-specific serine/threonine protein kinase</fullName>
        <ecNumber evidence="2">2.7.11.1</ecNumber>
    </recommendedName>
</protein>
<gene>
    <name evidence="23" type="primary">LOC111316300</name>
</gene>
<dbReference type="Gene3D" id="3.80.10.10">
    <property type="entry name" value="Ribonuclease Inhibitor"/>
    <property type="match status" value="3"/>
</dbReference>
<dbReference type="Pfam" id="PF00560">
    <property type="entry name" value="LRR_1"/>
    <property type="match status" value="4"/>
</dbReference>
<evidence type="ECO:0000256" key="1">
    <source>
        <dbReference type="ARBA" id="ARBA00004479"/>
    </source>
</evidence>
<dbReference type="Gene3D" id="1.10.510.10">
    <property type="entry name" value="Transferase(Phosphotransferase) domain 1"/>
    <property type="match status" value="1"/>
</dbReference>
<keyword evidence="3" id="KW-0723">Serine/threonine-protein kinase</keyword>
<dbReference type="InterPro" id="IPR003591">
    <property type="entry name" value="Leu-rich_rpt_typical-subtyp"/>
</dbReference>
<proteinExistence type="predicted"/>
<dbReference type="InterPro" id="IPR011009">
    <property type="entry name" value="Kinase-like_dom_sf"/>
</dbReference>
<evidence type="ECO:0000256" key="17">
    <source>
        <dbReference type="ARBA" id="ARBA00047899"/>
    </source>
</evidence>
<evidence type="ECO:0000256" key="12">
    <source>
        <dbReference type="ARBA" id="ARBA00022840"/>
    </source>
</evidence>
<sequence>MASFLTNSIFLGVLWSTILLSFAKTFLAAISSLESEAVALLESGWWSSHSNDTSQCCKWPGISCNNAGSITKINPSADVIQVGDRFGNLNFSSFPNLVLLNLSHHKVGRNIPPQIGDLSALKHLDLSYCQLSGELPSSLGNLTQLEFLDISNNDNINDSIPPQLGNLKNLVSLNLSANSLNNKIVGPMPSTLYQLTNLSDLYLDNNQIEGPIPKELGNLNTIIQLSLFGNKLNGSIPSSIGNLSKLQDLSLDSNLLEGPIPKEIGNLNALTQLSLFGNKLSGSIPSSIGNLSKLQYLFLYSNLLEGPIPKEIGNLEALYLLDTSENKLSGSIPSQIGSCLNLRQLDLSSNNFEGEIPPQIGKLSKLKFLNLSYNKLIGEIPILSATNLKSFCTSNGYITIYPDPFEGNKALSLYPCFSPTNQTKSSRTPYFTKIFLPIAIFLTFSILGSLFLWRFKAKKNQSGSQTKKNGDLCSIWNFDGRIAYEDIIAATEDFDIRYCIGIGGYGSVYKAQLPCGRIVALKKLHHLEAEDLGFDKSFRNEAKILSEIRHRSIVKLHGYCLHRRCMFLIYEYMERGGLLCILSNDDEAVELNWVKRVEIIKSVAHALSYLHHDCFPPIVHRDISSNNIILNSSLEAFVADFGTARMLHLDSSNLTVLAGTIGYLAPELAYTIVATEKCDVYSFGILALEILMGKHPGELLSSSLSSPTSLQNIKLIDVLDKRLPPPTSQLVAQNIVHAATLAFACLHTKPKSRPMMEQVCKGFLSSQKSLGIPLQMITLLQLVNHQMLIGGQSGTCPV</sequence>
<name>A0A6P6BAB3_DURZI</name>
<feature type="domain" description="Protein kinase" evidence="21">
    <location>
        <begin position="494"/>
        <end position="770"/>
    </location>
</feature>
<keyword evidence="10 19" id="KW-0547">Nucleotide-binding</keyword>
<organism evidence="22 23">
    <name type="scientific">Durio zibethinus</name>
    <name type="common">Durian</name>
    <dbReference type="NCBI Taxonomy" id="66656"/>
    <lineage>
        <taxon>Eukaryota</taxon>
        <taxon>Viridiplantae</taxon>
        <taxon>Streptophyta</taxon>
        <taxon>Embryophyta</taxon>
        <taxon>Tracheophyta</taxon>
        <taxon>Spermatophyta</taxon>
        <taxon>Magnoliopsida</taxon>
        <taxon>eudicotyledons</taxon>
        <taxon>Gunneridae</taxon>
        <taxon>Pentapetalae</taxon>
        <taxon>rosids</taxon>
        <taxon>malvids</taxon>
        <taxon>Malvales</taxon>
        <taxon>Malvaceae</taxon>
        <taxon>Helicteroideae</taxon>
        <taxon>Durio</taxon>
    </lineage>
</organism>
<dbReference type="FunFam" id="3.80.10.10:FF:000095">
    <property type="entry name" value="LRR receptor-like serine/threonine-protein kinase GSO1"/>
    <property type="match status" value="1"/>
</dbReference>
<comment type="catalytic activity">
    <reaction evidence="17">
        <text>L-threonyl-[protein] + ATP = O-phospho-L-threonyl-[protein] + ADP + H(+)</text>
        <dbReference type="Rhea" id="RHEA:46608"/>
        <dbReference type="Rhea" id="RHEA-COMP:11060"/>
        <dbReference type="Rhea" id="RHEA-COMP:11605"/>
        <dbReference type="ChEBI" id="CHEBI:15378"/>
        <dbReference type="ChEBI" id="CHEBI:30013"/>
        <dbReference type="ChEBI" id="CHEBI:30616"/>
        <dbReference type="ChEBI" id="CHEBI:61977"/>
        <dbReference type="ChEBI" id="CHEBI:456216"/>
        <dbReference type="EC" id="2.7.11.1"/>
    </reaction>
</comment>
<dbReference type="PROSITE" id="PS00107">
    <property type="entry name" value="PROTEIN_KINASE_ATP"/>
    <property type="match status" value="1"/>
</dbReference>
<keyword evidence="6" id="KW-0808">Transferase</keyword>
<dbReference type="Pfam" id="PF00069">
    <property type="entry name" value="Pkinase"/>
    <property type="match status" value="1"/>
</dbReference>
<evidence type="ECO:0000256" key="14">
    <source>
        <dbReference type="ARBA" id="ARBA00023136"/>
    </source>
</evidence>
<evidence type="ECO:0000256" key="7">
    <source>
        <dbReference type="ARBA" id="ARBA00022692"/>
    </source>
</evidence>
<dbReference type="InterPro" id="IPR032675">
    <property type="entry name" value="LRR_dom_sf"/>
</dbReference>
<evidence type="ECO:0000256" key="3">
    <source>
        <dbReference type="ARBA" id="ARBA00022527"/>
    </source>
</evidence>
<dbReference type="SUPFAM" id="SSF56112">
    <property type="entry name" value="Protein kinase-like (PK-like)"/>
    <property type="match status" value="1"/>
</dbReference>
<keyword evidence="22" id="KW-1185">Reference proteome</keyword>
<dbReference type="InterPro" id="IPR008266">
    <property type="entry name" value="Tyr_kinase_AS"/>
</dbReference>
<dbReference type="EC" id="2.7.11.1" evidence="2"/>
<evidence type="ECO:0000256" key="4">
    <source>
        <dbReference type="ARBA" id="ARBA00022553"/>
    </source>
</evidence>
<keyword evidence="5" id="KW-0433">Leucine-rich repeat</keyword>
<dbReference type="SMART" id="SM00365">
    <property type="entry name" value="LRR_SD22"/>
    <property type="match status" value="3"/>
</dbReference>
<dbReference type="SMART" id="SM00369">
    <property type="entry name" value="LRR_TYP"/>
    <property type="match status" value="5"/>
</dbReference>
<evidence type="ECO:0000256" key="10">
    <source>
        <dbReference type="ARBA" id="ARBA00022741"/>
    </source>
</evidence>
<keyword evidence="7 20" id="KW-0812">Transmembrane</keyword>
<evidence type="ECO:0000256" key="8">
    <source>
        <dbReference type="ARBA" id="ARBA00022729"/>
    </source>
</evidence>
<dbReference type="Gene3D" id="3.30.200.20">
    <property type="entry name" value="Phosphorylase Kinase, domain 1"/>
    <property type="match status" value="1"/>
</dbReference>
<feature type="binding site" evidence="19">
    <location>
        <position position="522"/>
    </location>
    <ligand>
        <name>ATP</name>
        <dbReference type="ChEBI" id="CHEBI:30616"/>
    </ligand>
</feature>
<keyword evidence="9" id="KW-0677">Repeat</keyword>
<evidence type="ECO:0000256" key="2">
    <source>
        <dbReference type="ARBA" id="ARBA00012513"/>
    </source>
</evidence>
<dbReference type="OrthoDB" id="676979at2759"/>
<dbReference type="KEGG" id="dzi:111316300"/>
<evidence type="ECO:0000256" key="6">
    <source>
        <dbReference type="ARBA" id="ARBA00022679"/>
    </source>
</evidence>
<dbReference type="InterPro" id="IPR055414">
    <property type="entry name" value="LRR_R13L4/SHOC2-like"/>
</dbReference>
<dbReference type="PANTHER" id="PTHR48056">
    <property type="entry name" value="LRR RECEPTOR-LIKE SERINE/THREONINE-PROTEIN KINASE-RELATED"/>
    <property type="match status" value="1"/>
</dbReference>
<dbReference type="FunFam" id="1.10.510.10:FF:000445">
    <property type="entry name" value="MDIS1-interacting receptor like kinase 2"/>
    <property type="match status" value="1"/>
</dbReference>
<dbReference type="SUPFAM" id="SSF52058">
    <property type="entry name" value="L domain-like"/>
    <property type="match status" value="1"/>
</dbReference>